<comment type="caution">
    <text evidence="1">The sequence shown here is derived from an EMBL/GenBank/DDBJ whole genome shotgun (WGS) entry which is preliminary data.</text>
</comment>
<gene>
    <name evidence="1" type="ORF">AVEN_152969_1</name>
</gene>
<keyword evidence="2" id="KW-1185">Reference proteome</keyword>
<dbReference type="Proteomes" id="UP000499080">
    <property type="component" value="Unassembled WGS sequence"/>
</dbReference>
<evidence type="ECO:0000313" key="2">
    <source>
        <dbReference type="Proteomes" id="UP000499080"/>
    </source>
</evidence>
<accession>A0A4Y2AEV2</accession>
<sequence>MTCFCIPDQPFHFAKLILGNNCVTAESTFYLITVHKGLTLVLIPGDQQFAFLSHLHRCKHIHSDNWNLNSEVGGAVGYDLSLMKDKSGLAVLLKNFGDFHSMQYTSNVPGLNIIEHA</sequence>
<dbReference type="EMBL" id="BGPR01000013">
    <property type="protein sequence ID" value="GBL77756.1"/>
    <property type="molecule type" value="Genomic_DNA"/>
</dbReference>
<evidence type="ECO:0000313" key="1">
    <source>
        <dbReference type="EMBL" id="GBL77756.1"/>
    </source>
</evidence>
<name>A0A4Y2AEV2_ARAVE</name>
<proteinExistence type="predicted"/>
<reference evidence="1 2" key="1">
    <citation type="journal article" date="2019" name="Sci. Rep.">
        <title>Orb-weaving spider Araneus ventricosus genome elucidates the spidroin gene catalogue.</title>
        <authorList>
            <person name="Kono N."/>
            <person name="Nakamura H."/>
            <person name="Ohtoshi R."/>
            <person name="Moran D.A.P."/>
            <person name="Shinohara A."/>
            <person name="Yoshida Y."/>
            <person name="Fujiwara M."/>
            <person name="Mori M."/>
            <person name="Tomita M."/>
            <person name="Arakawa K."/>
        </authorList>
    </citation>
    <scope>NUCLEOTIDE SEQUENCE [LARGE SCALE GENOMIC DNA]</scope>
</reference>
<organism evidence="1 2">
    <name type="scientific">Araneus ventricosus</name>
    <name type="common">Orbweaver spider</name>
    <name type="synonym">Epeira ventricosa</name>
    <dbReference type="NCBI Taxonomy" id="182803"/>
    <lineage>
        <taxon>Eukaryota</taxon>
        <taxon>Metazoa</taxon>
        <taxon>Ecdysozoa</taxon>
        <taxon>Arthropoda</taxon>
        <taxon>Chelicerata</taxon>
        <taxon>Arachnida</taxon>
        <taxon>Araneae</taxon>
        <taxon>Araneomorphae</taxon>
        <taxon>Entelegynae</taxon>
        <taxon>Araneoidea</taxon>
        <taxon>Araneidae</taxon>
        <taxon>Araneus</taxon>
    </lineage>
</organism>
<protein>
    <submittedName>
        <fullName evidence="1">Uncharacterized protein</fullName>
    </submittedName>
</protein>
<dbReference type="AlphaFoldDB" id="A0A4Y2AEV2"/>